<accession>B3QV26</accession>
<feature type="binding site" evidence="13">
    <location>
        <begin position="776"/>
        <end position="783"/>
    </location>
    <ligand>
        <name>ATP</name>
        <dbReference type="ChEBI" id="CHEBI:30616"/>
    </ligand>
</feature>
<keyword evidence="4 18" id="KW-0132">Cell division</keyword>
<feature type="compositionally biased region" description="Basic and acidic residues" evidence="15">
    <location>
        <begin position="1"/>
        <end position="12"/>
    </location>
</feature>
<dbReference type="SUPFAM" id="SSF52540">
    <property type="entry name" value="P-loop containing nucleoside triphosphate hydrolases"/>
    <property type="match status" value="1"/>
</dbReference>
<dbReference type="Gene3D" id="1.10.10.10">
    <property type="entry name" value="Winged helix-like DNA-binding domain superfamily/Winged helix DNA-binding domain"/>
    <property type="match status" value="1"/>
</dbReference>
<dbReference type="InterPro" id="IPR036390">
    <property type="entry name" value="WH_DNA-bd_sf"/>
</dbReference>
<feature type="transmembrane region" description="Helical" evidence="16">
    <location>
        <begin position="136"/>
        <end position="157"/>
    </location>
</feature>
<feature type="region of interest" description="Disordered" evidence="15">
    <location>
        <begin position="1"/>
        <end position="32"/>
    </location>
</feature>
<evidence type="ECO:0000256" key="14">
    <source>
        <dbReference type="SAM" id="Coils"/>
    </source>
</evidence>
<dbReference type="PANTHER" id="PTHR22683">
    <property type="entry name" value="SPORULATION PROTEIN RELATED"/>
    <property type="match status" value="1"/>
</dbReference>
<dbReference type="SUPFAM" id="SSF46785">
    <property type="entry name" value="Winged helix' DNA-binding domain"/>
    <property type="match status" value="1"/>
</dbReference>
<protein>
    <submittedName>
        <fullName evidence="18">Cell divisionFtsK/SpoIIIE</fullName>
    </submittedName>
</protein>
<dbReference type="GO" id="GO:0005524">
    <property type="term" value="F:ATP binding"/>
    <property type="evidence" value="ECO:0007669"/>
    <property type="project" value="UniProtKB-UniRule"/>
</dbReference>
<evidence type="ECO:0000256" key="3">
    <source>
        <dbReference type="ARBA" id="ARBA00022475"/>
    </source>
</evidence>
<dbReference type="InterPro" id="IPR002543">
    <property type="entry name" value="FtsK_dom"/>
</dbReference>
<feature type="coiled-coil region" evidence="14">
    <location>
        <begin position="636"/>
        <end position="663"/>
    </location>
</feature>
<dbReference type="GO" id="GO:0007059">
    <property type="term" value="P:chromosome segregation"/>
    <property type="evidence" value="ECO:0007669"/>
    <property type="project" value="UniProtKB-KW"/>
</dbReference>
<keyword evidence="7" id="KW-0159">Chromosome partition</keyword>
<dbReference type="RefSeq" id="WP_012499064.1">
    <property type="nucleotide sequence ID" value="NC_011026.1"/>
</dbReference>
<evidence type="ECO:0000256" key="6">
    <source>
        <dbReference type="ARBA" id="ARBA00022741"/>
    </source>
</evidence>
<feature type="transmembrane region" description="Helical" evidence="16">
    <location>
        <begin position="109"/>
        <end position="129"/>
    </location>
</feature>
<feature type="region of interest" description="Disordered" evidence="15">
    <location>
        <begin position="320"/>
        <end position="560"/>
    </location>
</feature>
<evidence type="ECO:0000256" key="15">
    <source>
        <dbReference type="SAM" id="MobiDB-lite"/>
    </source>
</evidence>
<feature type="compositionally biased region" description="Polar residues" evidence="15">
    <location>
        <begin position="333"/>
        <end position="345"/>
    </location>
</feature>
<evidence type="ECO:0000313" key="18">
    <source>
        <dbReference type="EMBL" id="ACF12980.1"/>
    </source>
</evidence>
<feature type="domain" description="FtsK" evidence="17">
    <location>
        <begin position="758"/>
        <end position="954"/>
    </location>
</feature>
<feature type="transmembrane region" description="Helical" evidence="16">
    <location>
        <begin position="177"/>
        <end position="203"/>
    </location>
</feature>
<keyword evidence="10" id="KW-0238">DNA-binding</keyword>
<dbReference type="InterPro" id="IPR025199">
    <property type="entry name" value="FtsK_4TM"/>
</dbReference>
<dbReference type="KEGG" id="cts:Ctha_0509"/>
<dbReference type="GO" id="GO:0003677">
    <property type="term" value="F:DNA binding"/>
    <property type="evidence" value="ECO:0007669"/>
    <property type="project" value="UniProtKB-KW"/>
</dbReference>
<feature type="region of interest" description="Disordered" evidence="15">
    <location>
        <begin position="229"/>
        <end position="297"/>
    </location>
</feature>
<dbReference type="GO" id="GO:0051301">
    <property type="term" value="P:cell division"/>
    <property type="evidence" value="ECO:0007669"/>
    <property type="project" value="UniProtKB-KW"/>
</dbReference>
<dbReference type="Pfam" id="PF17854">
    <property type="entry name" value="FtsK_alpha"/>
    <property type="match status" value="1"/>
</dbReference>
<dbReference type="Pfam" id="PF13491">
    <property type="entry name" value="FtsK_4TM"/>
    <property type="match status" value="1"/>
</dbReference>
<dbReference type="InterPro" id="IPR041027">
    <property type="entry name" value="FtsK_alpha"/>
</dbReference>
<feature type="compositionally biased region" description="Basic and acidic residues" evidence="15">
    <location>
        <begin position="229"/>
        <end position="240"/>
    </location>
</feature>
<dbReference type="Gene3D" id="3.30.980.40">
    <property type="match status" value="1"/>
</dbReference>
<comment type="subcellular location">
    <subcellularLocation>
        <location evidence="1">Cell membrane</location>
        <topology evidence="1">Multi-pass membrane protein</topology>
    </subcellularLocation>
</comment>
<evidence type="ECO:0000259" key="17">
    <source>
        <dbReference type="PROSITE" id="PS50901"/>
    </source>
</evidence>
<proteinExistence type="inferred from homology"/>
<dbReference type="InterPro" id="IPR050206">
    <property type="entry name" value="FtsK/SpoIIIE/SftA"/>
</dbReference>
<dbReference type="Gene3D" id="3.40.50.300">
    <property type="entry name" value="P-loop containing nucleotide triphosphate hydrolases"/>
    <property type="match status" value="1"/>
</dbReference>
<keyword evidence="19" id="KW-1185">Reference proteome</keyword>
<evidence type="ECO:0000256" key="13">
    <source>
        <dbReference type="PROSITE-ProRule" id="PRU00289"/>
    </source>
</evidence>
<dbReference type="InterPro" id="IPR027417">
    <property type="entry name" value="P-loop_NTPase"/>
</dbReference>
<keyword evidence="14" id="KW-0175">Coiled coil</keyword>
<keyword evidence="12" id="KW-0131">Cell cycle</keyword>
<dbReference type="InterPro" id="IPR018541">
    <property type="entry name" value="Ftsk_gamma"/>
</dbReference>
<keyword evidence="5 16" id="KW-0812">Transmembrane</keyword>
<comment type="similarity">
    <text evidence="2">Belongs to the FtsK/SpoIIIE/SftA family.</text>
</comment>
<keyword evidence="3" id="KW-1003">Cell membrane</keyword>
<name>B3QV26_CHLT3</name>
<dbReference type="eggNOG" id="COG1674">
    <property type="taxonomic scope" value="Bacteria"/>
</dbReference>
<keyword evidence="11 16" id="KW-0472">Membrane</keyword>
<feature type="transmembrane region" description="Helical" evidence="16">
    <location>
        <begin position="43"/>
        <end position="62"/>
    </location>
</feature>
<dbReference type="OrthoDB" id="9807790at2"/>
<organism evidence="18 19">
    <name type="scientific">Chloroherpeton thalassium (strain ATCC 35110 / GB-78)</name>
    <dbReference type="NCBI Taxonomy" id="517418"/>
    <lineage>
        <taxon>Bacteria</taxon>
        <taxon>Pseudomonadati</taxon>
        <taxon>Chlorobiota</taxon>
        <taxon>Chlorobiia</taxon>
        <taxon>Chlorobiales</taxon>
        <taxon>Chloroherpetonaceae</taxon>
        <taxon>Chloroherpeton</taxon>
    </lineage>
</organism>
<feature type="compositionally biased region" description="Low complexity" evidence="15">
    <location>
        <begin position="271"/>
        <end position="285"/>
    </location>
</feature>
<evidence type="ECO:0000256" key="7">
    <source>
        <dbReference type="ARBA" id="ARBA00022829"/>
    </source>
</evidence>
<evidence type="ECO:0000256" key="11">
    <source>
        <dbReference type="ARBA" id="ARBA00023136"/>
    </source>
</evidence>
<dbReference type="Pfam" id="PF01580">
    <property type="entry name" value="FtsK_SpoIIIE"/>
    <property type="match status" value="1"/>
</dbReference>
<evidence type="ECO:0000256" key="8">
    <source>
        <dbReference type="ARBA" id="ARBA00022840"/>
    </source>
</evidence>
<dbReference type="PROSITE" id="PS50901">
    <property type="entry name" value="FTSK"/>
    <property type="match status" value="1"/>
</dbReference>
<reference evidence="18 19" key="1">
    <citation type="submission" date="2008-06" db="EMBL/GenBank/DDBJ databases">
        <title>Complete sequence of Chloroherpeton thalassium ATCC 35110.</title>
        <authorList>
            <consortium name="US DOE Joint Genome Institute"/>
            <person name="Lucas S."/>
            <person name="Copeland A."/>
            <person name="Lapidus A."/>
            <person name="Glavina del Rio T."/>
            <person name="Dalin E."/>
            <person name="Tice H."/>
            <person name="Bruce D."/>
            <person name="Goodwin L."/>
            <person name="Pitluck S."/>
            <person name="Schmutz J."/>
            <person name="Larimer F."/>
            <person name="Land M."/>
            <person name="Hauser L."/>
            <person name="Kyrpides N."/>
            <person name="Mikhailova N."/>
            <person name="Liu Z."/>
            <person name="Li T."/>
            <person name="Zhao F."/>
            <person name="Overmann J."/>
            <person name="Bryant D.A."/>
            <person name="Richardson P."/>
        </authorList>
    </citation>
    <scope>NUCLEOTIDE SEQUENCE [LARGE SCALE GENOMIC DNA]</scope>
    <source>
        <strain evidence="19">ATCC 35110 / GB-78</strain>
    </source>
</reference>
<feature type="compositionally biased region" description="Basic and acidic residues" evidence="15">
    <location>
        <begin position="363"/>
        <end position="376"/>
    </location>
</feature>
<dbReference type="SMART" id="SM00843">
    <property type="entry name" value="Ftsk_gamma"/>
    <property type="match status" value="1"/>
</dbReference>
<keyword evidence="8 13" id="KW-0067">ATP-binding</keyword>
<dbReference type="CDD" id="cd01127">
    <property type="entry name" value="TrwB_TraG_TraD_VirD4"/>
    <property type="match status" value="1"/>
</dbReference>
<dbReference type="Proteomes" id="UP000001208">
    <property type="component" value="Chromosome"/>
</dbReference>
<evidence type="ECO:0000256" key="10">
    <source>
        <dbReference type="ARBA" id="ARBA00023125"/>
    </source>
</evidence>
<gene>
    <name evidence="18" type="ordered locus">Ctha_0509</name>
</gene>
<dbReference type="AlphaFoldDB" id="B3QV26"/>
<keyword evidence="6 13" id="KW-0547">Nucleotide-binding</keyword>
<sequence>MLKPETPSRDTARNTSSSTSKTTRKKQTNGGLQDVLQRRKHEVIGLAIMFVSFLLLISIFSYSPEDNSKIENISIFDFFSEYATLAADQLKNPLGLIGAKLSGFIMESILGYPTALLVGVAAFWGWTLFRRQKHEHAVSVTVYATLFAVQIAAMFGATNWEISEAMSGAIGRLIATFLRTIIGDFGTWSILLILLFVTIVLMIDLDIQKTLDRITYLFRDKAAGASTKFKEWHESRESARGKKTTAKPEPTQAKQNASQTPNESLPESSDDTNALAATTPDAPLTQSPQRNTDATSVADDDDDALFEHLNKRVSSYVEFLPSEKKEGNAQPAARQQETRQPNLTKGQLKKSPDATDLQPSNRTQKEKAGQPDDSHLRITVHPGSGAKEETFLLSELEKLEKEALHGDAPKEKTMPSQSGFSKEASHSHEPKTEELLQKRETTKAPEQIASKKPADAFSPSASLKEEIKQPKPFEPPVQPKLNTTFPPETTQKNRSFDELSDEETIDELISPYTRSLSKAQPEEPDFTSRENEPLTPENDEETELPTVTTNPPFVEETPSSLETNLQKSAAQEEMARAETTPGIENTQAEEEAVEITVKETVREEAANLDDRDLKVDTRHHVAYRFPSVDLLNDPENEENTVSREELEENKAKLLEKLRIYKIEVIKIEATVGPRVTLFELELAPDVKVSRIVALQDDLAMALAARGIRIIAPIPGKNAVGVEIPNNQPQMVHIKTVLQSQKFKNSKCTLPIAFGKTISNEIFIDDLAKMPHLLIAGATGSGKSVGINTLLASLIYFCSPDNVKFLLIDPKRVELFPYHQLKNHFLVKYPELEEQIITDTSKAVYALKSIEKEMDNRYDRLAKAGVRNIKAYNEKFSDEALPYIVVVIDELADMMITAGKEVEEPIARLAQLARAVGIHLVVATQRPSVDVITGIIKANFPARVAYQVTSKVDSRTILDMMGADQLLGNGDMLYLPSTEPKPIRIQNAFISTSEVERLTDFIYSQKGFSAYYELPLPEIKGTSSRGRFDEDISAAKDKMFEDAARLVVRHQQGSVSLLQRRLKLGFSRAARIMDQLEQSGIVGPQDGSKARVVLIETEDSLDLLLNNLD</sequence>
<feature type="compositionally biased region" description="Polar residues" evidence="15">
    <location>
        <begin position="252"/>
        <end position="267"/>
    </location>
</feature>
<evidence type="ECO:0000256" key="4">
    <source>
        <dbReference type="ARBA" id="ARBA00022618"/>
    </source>
</evidence>
<feature type="compositionally biased region" description="Basic and acidic residues" evidence="15">
    <location>
        <begin position="386"/>
        <end position="413"/>
    </location>
</feature>
<dbReference type="STRING" id="517418.Ctha_0509"/>
<evidence type="ECO:0000256" key="9">
    <source>
        <dbReference type="ARBA" id="ARBA00022989"/>
    </source>
</evidence>
<feature type="compositionally biased region" description="Polar residues" evidence="15">
    <location>
        <begin position="480"/>
        <end position="493"/>
    </location>
</feature>
<dbReference type="InterPro" id="IPR036388">
    <property type="entry name" value="WH-like_DNA-bd_sf"/>
</dbReference>
<feature type="compositionally biased region" description="Polar residues" evidence="15">
    <location>
        <begin position="545"/>
        <end position="560"/>
    </location>
</feature>
<feature type="compositionally biased region" description="Polar residues" evidence="15">
    <location>
        <begin position="286"/>
        <end position="295"/>
    </location>
</feature>
<evidence type="ECO:0000256" key="1">
    <source>
        <dbReference type="ARBA" id="ARBA00004651"/>
    </source>
</evidence>
<dbReference type="GO" id="GO:0005886">
    <property type="term" value="C:plasma membrane"/>
    <property type="evidence" value="ECO:0007669"/>
    <property type="project" value="UniProtKB-SubCell"/>
</dbReference>
<dbReference type="Pfam" id="PF09397">
    <property type="entry name" value="FtsK_gamma"/>
    <property type="match status" value="1"/>
</dbReference>
<evidence type="ECO:0000256" key="5">
    <source>
        <dbReference type="ARBA" id="ARBA00022692"/>
    </source>
</evidence>
<evidence type="ECO:0000256" key="12">
    <source>
        <dbReference type="ARBA" id="ARBA00023306"/>
    </source>
</evidence>
<feature type="compositionally biased region" description="Basic and acidic residues" evidence="15">
    <location>
        <begin position="423"/>
        <end position="443"/>
    </location>
</feature>
<evidence type="ECO:0000256" key="16">
    <source>
        <dbReference type="SAM" id="Phobius"/>
    </source>
</evidence>
<dbReference type="HOGENOM" id="CLU_001981_9_7_10"/>
<evidence type="ECO:0000313" key="19">
    <source>
        <dbReference type="Proteomes" id="UP000001208"/>
    </source>
</evidence>
<dbReference type="EMBL" id="CP001100">
    <property type="protein sequence ID" value="ACF12980.1"/>
    <property type="molecule type" value="Genomic_DNA"/>
</dbReference>
<evidence type="ECO:0000256" key="2">
    <source>
        <dbReference type="ARBA" id="ARBA00006474"/>
    </source>
</evidence>
<dbReference type="PANTHER" id="PTHR22683:SF41">
    <property type="entry name" value="DNA TRANSLOCASE FTSK"/>
    <property type="match status" value="1"/>
</dbReference>
<keyword evidence="9 16" id="KW-1133">Transmembrane helix</keyword>